<proteinExistence type="predicted"/>
<sequence>LRRSRGSRPREEREEGTPLGHAASFKATREALTELFEPEGDRLRLPPERLAALFLSLTFAGARGTAGDAEPSVAEIVDVFVHGILK</sequence>
<dbReference type="Proteomes" id="UP001597024">
    <property type="component" value="Unassembled WGS sequence"/>
</dbReference>
<name>A0ABW3E5I7_9ACTN</name>
<accession>A0ABW3E5I7</accession>
<evidence type="ECO:0000313" key="2">
    <source>
        <dbReference type="EMBL" id="MFD0891133.1"/>
    </source>
</evidence>
<dbReference type="EMBL" id="JBHTHX010002940">
    <property type="protein sequence ID" value="MFD0891133.1"/>
    <property type="molecule type" value="Genomic_DNA"/>
</dbReference>
<gene>
    <name evidence="2" type="ORF">ACFQ08_41845</name>
</gene>
<reference evidence="3" key="1">
    <citation type="journal article" date="2019" name="Int. J. Syst. Evol. Microbiol.">
        <title>The Global Catalogue of Microorganisms (GCM) 10K type strain sequencing project: providing services to taxonomists for standard genome sequencing and annotation.</title>
        <authorList>
            <consortium name="The Broad Institute Genomics Platform"/>
            <consortium name="The Broad Institute Genome Sequencing Center for Infectious Disease"/>
            <person name="Wu L."/>
            <person name="Ma J."/>
        </authorList>
    </citation>
    <scope>NUCLEOTIDE SEQUENCE [LARGE SCALE GENOMIC DNA]</scope>
    <source>
        <strain evidence="3">CCUG 62974</strain>
    </source>
</reference>
<protein>
    <submittedName>
        <fullName evidence="2">TetR family transcriptional regulator</fullName>
    </submittedName>
</protein>
<feature type="region of interest" description="Disordered" evidence="1">
    <location>
        <begin position="1"/>
        <end position="23"/>
    </location>
</feature>
<feature type="non-terminal residue" evidence="2">
    <location>
        <position position="1"/>
    </location>
</feature>
<organism evidence="2 3">
    <name type="scientific">Streptosporangium algeriense</name>
    <dbReference type="NCBI Taxonomy" id="1682748"/>
    <lineage>
        <taxon>Bacteria</taxon>
        <taxon>Bacillati</taxon>
        <taxon>Actinomycetota</taxon>
        <taxon>Actinomycetes</taxon>
        <taxon>Streptosporangiales</taxon>
        <taxon>Streptosporangiaceae</taxon>
        <taxon>Streptosporangium</taxon>
    </lineage>
</organism>
<evidence type="ECO:0000256" key="1">
    <source>
        <dbReference type="SAM" id="MobiDB-lite"/>
    </source>
</evidence>
<keyword evidence="3" id="KW-1185">Reference proteome</keyword>
<comment type="caution">
    <text evidence="2">The sequence shown here is derived from an EMBL/GenBank/DDBJ whole genome shotgun (WGS) entry which is preliminary data.</text>
</comment>
<evidence type="ECO:0000313" key="3">
    <source>
        <dbReference type="Proteomes" id="UP001597024"/>
    </source>
</evidence>